<dbReference type="Gene3D" id="3.40.50.1820">
    <property type="entry name" value="alpha/beta hydrolase"/>
    <property type="match status" value="1"/>
</dbReference>
<evidence type="ECO:0000256" key="4">
    <source>
        <dbReference type="ARBA" id="ARBA00048461"/>
    </source>
</evidence>
<keyword evidence="5" id="KW-0732">Signal</keyword>
<sequence length="309" mass="33047">MARFIHTFFFATLFYLAAALPSPELKERASITALSSSAIHAFKPYAYYSSAAYCSPSSIKSWNCGANCNANSHFQPSATGGDGSGTRYWYVGYDPSLNTIIVSHEGKTPGAMLGSLNIANSQLVPLDNSSFFGSPSGARIHKNIAAEFNSTFLDIYNAVSALLIKHVDVRPSITTVGHSQGAALSLLDTIVLAEFFHEWTTVKFIGYGVPRIGNQAFADYVDTIITALDNGQGLTRINNLKDPVPINPSRALGFVHPSGEIHIQSSGVWDSCPGQDNGSGYCIRGAVQNNNAGNKPDDYGPYDGVTMGC</sequence>
<dbReference type="InterPro" id="IPR029058">
    <property type="entry name" value="AB_hydrolase_fold"/>
</dbReference>
<feature type="signal peptide" evidence="5">
    <location>
        <begin position="1"/>
        <end position="19"/>
    </location>
</feature>
<dbReference type="InterPro" id="IPR051218">
    <property type="entry name" value="Sec_MonoDiacylglyc_Lipase"/>
</dbReference>
<dbReference type="AlphaFoldDB" id="A0A0H2RXM2"/>
<evidence type="ECO:0000313" key="8">
    <source>
        <dbReference type="Proteomes" id="UP000053477"/>
    </source>
</evidence>
<keyword evidence="8" id="KW-1185">Reference proteome</keyword>
<dbReference type="InParanoid" id="A0A0H2RXM2"/>
<proteinExistence type="inferred from homology"/>
<comment type="catalytic activity">
    <reaction evidence="3">
        <text>a diacylglycerol + H2O = a monoacylglycerol + a fatty acid + H(+)</text>
        <dbReference type="Rhea" id="RHEA:32731"/>
        <dbReference type="ChEBI" id="CHEBI:15377"/>
        <dbReference type="ChEBI" id="CHEBI:15378"/>
        <dbReference type="ChEBI" id="CHEBI:17408"/>
        <dbReference type="ChEBI" id="CHEBI:18035"/>
        <dbReference type="ChEBI" id="CHEBI:28868"/>
    </reaction>
</comment>
<evidence type="ECO:0000256" key="1">
    <source>
        <dbReference type="ARBA" id="ARBA00023157"/>
    </source>
</evidence>
<dbReference type="Pfam" id="PF01764">
    <property type="entry name" value="Lipase_3"/>
    <property type="match status" value="1"/>
</dbReference>
<protein>
    <submittedName>
        <fullName evidence="7">Lipase</fullName>
    </submittedName>
</protein>
<dbReference type="PANTHER" id="PTHR45856:SF25">
    <property type="entry name" value="FUNGAL LIPASE-LIKE DOMAIN-CONTAINING PROTEIN"/>
    <property type="match status" value="1"/>
</dbReference>
<dbReference type="OrthoDB" id="426718at2759"/>
<evidence type="ECO:0000313" key="7">
    <source>
        <dbReference type="EMBL" id="KLO09501.1"/>
    </source>
</evidence>
<organism evidence="7 8">
    <name type="scientific">Schizopora paradoxa</name>
    <dbReference type="NCBI Taxonomy" id="27342"/>
    <lineage>
        <taxon>Eukaryota</taxon>
        <taxon>Fungi</taxon>
        <taxon>Dikarya</taxon>
        <taxon>Basidiomycota</taxon>
        <taxon>Agaricomycotina</taxon>
        <taxon>Agaricomycetes</taxon>
        <taxon>Hymenochaetales</taxon>
        <taxon>Schizoporaceae</taxon>
        <taxon>Schizopora</taxon>
    </lineage>
</organism>
<comment type="catalytic activity">
    <reaction evidence="4">
        <text>a monoacylglycerol + H2O = glycerol + a fatty acid + H(+)</text>
        <dbReference type="Rhea" id="RHEA:15245"/>
        <dbReference type="ChEBI" id="CHEBI:15377"/>
        <dbReference type="ChEBI" id="CHEBI:15378"/>
        <dbReference type="ChEBI" id="CHEBI:17408"/>
        <dbReference type="ChEBI" id="CHEBI:17754"/>
        <dbReference type="ChEBI" id="CHEBI:28868"/>
    </reaction>
</comment>
<accession>A0A0H2RXM2</accession>
<dbReference type="SUPFAM" id="SSF53474">
    <property type="entry name" value="alpha/beta-Hydrolases"/>
    <property type="match status" value="1"/>
</dbReference>
<dbReference type="PANTHER" id="PTHR45856">
    <property type="entry name" value="ALPHA/BETA-HYDROLASES SUPERFAMILY PROTEIN"/>
    <property type="match status" value="1"/>
</dbReference>
<keyword evidence="1" id="KW-1015">Disulfide bond</keyword>
<name>A0A0H2RXM2_9AGAM</name>
<comment type="similarity">
    <text evidence="2">Belongs to the AB hydrolase superfamily. Lipase family. Class 3 subfamily.</text>
</comment>
<evidence type="ECO:0000256" key="3">
    <source>
        <dbReference type="ARBA" id="ARBA00047591"/>
    </source>
</evidence>
<evidence type="ECO:0000256" key="5">
    <source>
        <dbReference type="SAM" id="SignalP"/>
    </source>
</evidence>
<dbReference type="InterPro" id="IPR002921">
    <property type="entry name" value="Fungal_lipase-type"/>
</dbReference>
<dbReference type="Proteomes" id="UP000053477">
    <property type="component" value="Unassembled WGS sequence"/>
</dbReference>
<feature type="chain" id="PRO_5005202068" evidence="5">
    <location>
        <begin position="20"/>
        <end position="309"/>
    </location>
</feature>
<feature type="domain" description="Fungal lipase-type" evidence="6">
    <location>
        <begin position="135"/>
        <end position="249"/>
    </location>
</feature>
<dbReference type="CDD" id="cd00519">
    <property type="entry name" value="Lipase_3"/>
    <property type="match status" value="1"/>
</dbReference>
<dbReference type="GO" id="GO:0006629">
    <property type="term" value="P:lipid metabolic process"/>
    <property type="evidence" value="ECO:0007669"/>
    <property type="project" value="InterPro"/>
</dbReference>
<reference evidence="7 8" key="1">
    <citation type="submission" date="2015-04" db="EMBL/GenBank/DDBJ databases">
        <title>Complete genome sequence of Schizopora paradoxa KUC8140, a cosmopolitan wood degrader in East Asia.</title>
        <authorList>
            <consortium name="DOE Joint Genome Institute"/>
            <person name="Min B."/>
            <person name="Park H."/>
            <person name="Jang Y."/>
            <person name="Kim J.-J."/>
            <person name="Kim K.H."/>
            <person name="Pangilinan J."/>
            <person name="Lipzen A."/>
            <person name="Riley R."/>
            <person name="Grigoriev I.V."/>
            <person name="Spatafora J.W."/>
            <person name="Choi I.-G."/>
        </authorList>
    </citation>
    <scope>NUCLEOTIDE SEQUENCE [LARGE SCALE GENOMIC DNA]</scope>
    <source>
        <strain evidence="7 8">KUC8140</strain>
    </source>
</reference>
<dbReference type="EMBL" id="KQ086054">
    <property type="protein sequence ID" value="KLO09501.1"/>
    <property type="molecule type" value="Genomic_DNA"/>
</dbReference>
<gene>
    <name evidence="7" type="ORF">SCHPADRAFT_833965</name>
</gene>
<evidence type="ECO:0000259" key="6">
    <source>
        <dbReference type="Pfam" id="PF01764"/>
    </source>
</evidence>
<evidence type="ECO:0000256" key="2">
    <source>
        <dbReference type="ARBA" id="ARBA00043996"/>
    </source>
</evidence>